<gene>
    <name evidence="2" type="ORF">BOX15_Mlig033934g1</name>
</gene>
<proteinExistence type="predicted"/>
<evidence type="ECO:0000313" key="2">
    <source>
        <dbReference type="EMBL" id="PAA53039.1"/>
    </source>
</evidence>
<keyword evidence="1" id="KW-0812">Transmembrane</keyword>
<accession>A0A267DWT5</accession>
<dbReference type="EMBL" id="NIVC01003147">
    <property type="protein sequence ID" value="PAA53039.1"/>
    <property type="molecule type" value="Genomic_DNA"/>
</dbReference>
<dbReference type="AlphaFoldDB" id="A0A267DWT5"/>
<dbReference type="OrthoDB" id="9982582at2759"/>
<evidence type="ECO:0000256" key="1">
    <source>
        <dbReference type="SAM" id="Phobius"/>
    </source>
</evidence>
<evidence type="ECO:0000313" key="3">
    <source>
        <dbReference type="Proteomes" id="UP000215902"/>
    </source>
</evidence>
<comment type="caution">
    <text evidence="2">The sequence shown here is derived from an EMBL/GenBank/DDBJ whole genome shotgun (WGS) entry which is preliminary data.</text>
</comment>
<sequence>MQTKVNPTRTGNSRSLPGSRLPLLLLLVLLAVFLCLSSYAPKLSIYQISFPVFNTDDDFADSFARVLQRQQSGRCLHEFNSSLKLPLLRLDSPAELDPKIRTRAAAAWLRSSVDVVFAASVRNAMRGLPGTAQQMRRLADSFRSVAFVFVENDSADDTRRFLTDWRRRDARVRLLGCGGADAACRMNISYSSGRAHRQGWSLPRNQVENRERGIVMSALRNIYLRHIYRQLYRPDRDSLLIVVDPDLSFKPWDLDAILQGLYYFRDRPELQSLCAHTTSHDVIYDNCTLVFQRTRLFSQVSRESTIVSDFNTTAQPPGLPPVKVAGCFQAFTAYRLSHLAEQKLEYGPARGETVCEHLTLARQLMENYLDLGKEVVKENEGGL</sequence>
<keyword evidence="1" id="KW-1133">Transmembrane helix</keyword>
<protein>
    <submittedName>
        <fullName evidence="2">Uncharacterized protein</fullName>
    </submittedName>
</protein>
<feature type="transmembrane region" description="Helical" evidence="1">
    <location>
        <begin position="21"/>
        <end position="40"/>
    </location>
</feature>
<organism evidence="2 3">
    <name type="scientific">Macrostomum lignano</name>
    <dbReference type="NCBI Taxonomy" id="282301"/>
    <lineage>
        <taxon>Eukaryota</taxon>
        <taxon>Metazoa</taxon>
        <taxon>Spiralia</taxon>
        <taxon>Lophotrochozoa</taxon>
        <taxon>Platyhelminthes</taxon>
        <taxon>Rhabditophora</taxon>
        <taxon>Macrostomorpha</taxon>
        <taxon>Macrostomida</taxon>
        <taxon>Macrostomidae</taxon>
        <taxon>Macrostomum</taxon>
    </lineage>
</organism>
<reference evidence="2 3" key="1">
    <citation type="submission" date="2017-06" db="EMBL/GenBank/DDBJ databases">
        <title>A platform for efficient transgenesis in Macrostomum lignano, a flatworm model organism for stem cell research.</title>
        <authorList>
            <person name="Berezikov E."/>
        </authorList>
    </citation>
    <scope>NUCLEOTIDE SEQUENCE [LARGE SCALE GENOMIC DNA]</scope>
    <source>
        <strain evidence="2">DV1</strain>
        <tissue evidence="2">Whole organism</tissue>
    </source>
</reference>
<name>A0A267DWT5_9PLAT</name>
<keyword evidence="3" id="KW-1185">Reference proteome</keyword>
<dbReference type="Proteomes" id="UP000215902">
    <property type="component" value="Unassembled WGS sequence"/>
</dbReference>
<keyword evidence="1" id="KW-0472">Membrane</keyword>